<dbReference type="Gene3D" id="2.80.10.50">
    <property type="match status" value="1"/>
</dbReference>
<dbReference type="SUPFAM" id="SSF50370">
    <property type="entry name" value="Ricin B-like lectins"/>
    <property type="match status" value="1"/>
</dbReference>
<dbReference type="Proteomes" id="UP000663827">
    <property type="component" value="Unassembled WGS sequence"/>
</dbReference>
<gene>
    <name evidence="2" type="ORF">RDB_LOCUS21953</name>
</gene>
<dbReference type="EMBL" id="CAJNJQ010000444">
    <property type="protein sequence ID" value="CAE7078650.1"/>
    <property type="molecule type" value="Genomic_DNA"/>
</dbReference>
<keyword evidence="1" id="KW-0175">Coiled coil</keyword>
<sequence length="377" mass="42903">MTYQSPPKPGTYYITSVAAPKNVIEVYSRNPERAICSPKAEKPAPYQQWYIQRSGRGYKIKNVMHGVYLALHSPQHPFASVIGTSSSHGSVDWSFMRTHDGFSIQYGEEDLTINLHRGLDVWGNPLHLWGIGPQDPSNRWKLEHISDDVGGEVAETVEDRIAVLSDQLRKKDIELAAWETKMSEKDQLLARKERELQDALQNRCEVSPRAIGAHLSELRTKIQGLENLVMSDNAESPIYLHDIVPQYDCRRWKLERIGFVTSFSLLIVLLTREFSDSVGGEVAETVEDRIVVLSEQLQKRDIEIAKKDAEIAVKDKLLARKEQKEQELRDTLERLRCSGTLPKLIQAQLAELREKIEGLECLVESYNNHFGMPNNTS</sequence>
<feature type="coiled-coil region" evidence="1">
    <location>
        <begin position="314"/>
        <end position="369"/>
    </location>
</feature>
<dbReference type="InterPro" id="IPR035992">
    <property type="entry name" value="Ricin_B-like_lectins"/>
</dbReference>
<evidence type="ECO:0008006" key="4">
    <source>
        <dbReference type="Google" id="ProtNLM"/>
    </source>
</evidence>
<dbReference type="AlphaFoldDB" id="A0A8H3DU80"/>
<evidence type="ECO:0000313" key="2">
    <source>
        <dbReference type="EMBL" id="CAE7078650.1"/>
    </source>
</evidence>
<feature type="coiled-coil region" evidence="1">
    <location>
        <begin position="175"/>
        <end position="235"/>
    </location>
</feature>
<protein>
    <recommendedName>
        <fullName evidence="4">Ricin B lectin domain-containing protein</fullName>
    </recommendedName>
</protein>
<reference evidence="2" key="1">
    <citation type="submission" date="2021-01" db="EMBL/GenBank/DDBJ databases">
        <authorList>
            <person name="Kaushik A."/>
        </authorList>
    </citation>
    <scope>NUCLEOTIDE SEQUENCE</scope>
    <source>
        <strain evidence="2">AG5</strain>
    </source>
</reference>
<name>A0A8H3DU80_9AGAM</name>
<comment type="caution">
    <text evidence="2">The sequence shown here is derived from an EMBL/GenBank/DDBJ whole genome shotgun (WGS) entry which is preliminary data.</text>
</comment>
<proteinExistence type="predicted"/>
<organism evidence="2 3">
    <name type="scientific">Rhizoctonia solani</name>
    <dbReference type="NCBI Taxonomy" id="456999"/>
    <lineage>
        <taxon>Eukaryota</taxon>
        <taxon>Fungi</taxon>
        <taxon>Dikarya</taxon>
        <taxon>Basidiomycota</taxon>
        <taxon>Agaricomycotina</taxon>
        <taxon>Agaricomycetes</taxon>
        <taxon>Cantharellales</taxon>
        <taxon>Ceratobasidiaceae</taxon>
        <taxon>Rhizoctonia</taxon>
    </lineage>
</organism>
<evidence type="ECO:0000256" key="1">
    <source>
        <dbReference type="SAM" id="Coils"/>
    </source>
</evidence>
<accession>A0A8H3DU80</accession>
<evidence type="ECO:0000313" key="3">
    <source>
        <dbReference type="Proteomes" id="UP000663827"/>
    </source>
</evidence>